<keyword evidence="4" id="KW-1185">Reference proteome</keyword>
<dbReference type="Proteomes" id="UP000475214">
    <property type="component" value="Unassembled WGS sequence"/>
</dbReference>
<evidence type="ECO:0000313" key="3">
    <source>
        <dbReference type="EMBL" id="NED99832.1"/>
    </source>
</evidence>
<evidence type="ECO:0000313" key="4">
    <source>
        <dbReference type="Proteomes" id="UP000475214"/>
    </source>
</evidence>
<accession>A0A6L9S4B5</accession>
<feature type="transmembrane region" description="Helical" evidence="2">
    <location>
        <begin position="120"/>
        <end position="140"/>
    </location>
</feature>
<comment type="caution">
    <text evidence="3">The sequence shown here is derived from an EMBL/GenBank/DDBJ whole genome shotgun (WGS) entry which is preliminary data.</text>
</comment>
<proteinExistence type="predicted"/>
<keyword evidence="2" id="KW-0472">Membrane</keyword>
<feature type="region of interest" description="Disordered" evidence="1">
    <location>
        <begin position="1"/>
        <end position="45"/>
    </location>
</feature>
<evidence type="ECO:0000256" key="2">
    <source>
        <dbReference type="SAM" id="Phobius"/>
    </source>
</evidence>
<organism evidence="3 4">
    <name type="scientific">Phytoactinopolyspora halotolerans</name>
    <dbReference type="NCBI Taxonomy" id="1981512"/>
    <lineage>
        <taxon>Bacteria</taxon>
        <taxon>Bacillati</taxon>
        <taxon>Actinomycetota</taxon>
        <taxon>Actinomycetes</taxon>
        <taxon>Jiangellales</taxon>
        <taxon>Jiangellaceae</taxon>
        <taxon>Phytoactinopolyspora</taxon>
    </lineage>
</organism>
<gene>
    <name evidence="3" type="ORF">G1H10_06595</name>
</gene>
<sequence length="196" mass="19989">MTTDPTPPAGSADTPRPQVRPQRTTRAGPATQAGPTPQNESATQTGIAGATRAAGAGPAPGQLSRTLPSWQLRGWLALSCLIVVGSIAAWAGLHLFMVAVLLASAAYAAMRPDSHAPTAFLALAAGVVVFSGADLSAWILPAVLGFHASHVLAAFAALAPWDAAVEYVALRPALRRFVVVQAASQFLALLALLVAG</sequence>
<feature type="transmembrane region" description="Helical" evidence="2">
    <location>
        <begin position="177"/>
        <end position="195"/>
    </location>
</feature>
<dbReference type="EMBL" id="JAAGOA010000004">
    <property type="protein sequence ID" value="NED99832.1"/>
    <property type="molecule type" value="Genomic_DNA"/>
</dbReference>
<name>A0A6L9S4B5_9ACTN</name>
<feature type="compositionally biased region" description="Low complexity" evidence="1">
    <location>
        <begin position="14"/>
        <end position="26"/>
    </location>
</feature>
<protein>
    <submittedName>
        <fullName evidence="3">Uncharacterized protein</fullName>
    </submittedName>
</protein>
<feature type="transmembrane region" description="Helical" evidence="2">
    <location>
        <begin position="75"/>
        <end position="108"/>
    </location>
</feature>
<evidence type="ECO:0000256" key="1">
    <source>
        <dbReference type="SAM" id="MobiDB-lite"/>
    </source>
</evidence>
<dbReference type="AlphaFoldDB" id="A0A6L9S4B5"/>
<dbReference type="RefSeq" id="WP_163734537.1">
    <property type="nucleotide sequence ID" value="NZ_JAAGOA010000004.1"/>
</dbReference>
<keyword evidence="2" id="KW-1133">Transmembrane helix</keyword>
<keyword evidence="2" id="KW-0812">Transmembrane</keyword>
<reference evidence="3 4" key="1">
    <citation type="submission" date="2020-02" db="EMBL/GenBank/DDBJ databases">
        <authorList>
            <person name="Li X.-J."/>
            <person name="Han X.-M."/>
        </authorList>
    </citation>
    <scope>NUCLEOTIDE SEQUENCE [LARGE SCALE GENOMIC DNA]</scope>
    <source>
        <strain evidence="3 4">CCTCC AB 2017055</strain>
    </source>
</reference>
<feature type="transmembrane region" description="Helical" evidence="2">
    <location>
        <begin position="146"/>
        <end position="165"/>
    </location>
</feature>